<dbReference type="AlphaFoldDB" id="A0A118JZ76"/>
<dbReference type="Proteomes" id="UP000243975">
    <property type="component" value="Unassembled WGS sequence"/>
</dbReference>
<comment type="caution">
    <text evidence="1">The sequence shown here is derived from an EMBL/GenBank/DDBJ whole genome shotgun (WGS) entry which is preliminary data.</text>
</comment>
<proteinExistence type="predicted"/>
<evidence type="ECO:0000313" key="1">
    <source>
        <dbReference type="EMBL" id="KVH99371.1"/>
    </source>
</evidence>
<dbReference type="STRING" id="59895.A0A118JZ76"/>
<accession>A0A118JZ76</accession>
<name>A0A118JZ76_CYNCS</name>
<dbReference type="Gramene" id="KVH99371">
    <property type="protein sequence ID" value="KVH99371"/>
    <property type="gene ID" value="Ccrd_022398"/>
</dbReference>
<reference evidence="1 2" key="1">
    <citation type="journal article" date="2016" name="Sci. Rep.">
        <title>The genome sequence of the outbreeding globe artichoke constructed de novo incorporating a phase-aware low-pass sequencing strategy of F1 progeny.</title>
        <authorList>
            <person name="Scaglione D."/>
            <person name="Reyes-Chin-Wo S."/>
            <person name="Acquadro A."/>
            <person name="Froenicke L."/>
            <person name="Portis E."/>
            <person name="Beitel C."/>
            <person name="Tirone M."/>
            <person name="Mauro R."/>
            <person name="Lo Monaco A."/>
            <person name="Mauromicale G."/>
            <person name="Faccioli P."/>
            <person name="Cattivelli L."/>
            <person name="Rieseberg L."/>
            <person name="Michelmore R."/>
            <person name="Lanteri S."/>
        </authorList>
    </citation>
    <scope>NUCLEOTIDE SEQUENCE [LARGE SCALE GENOMIC DNA]</scope>
    <source>
        <strain evidence="1">2C</strain>
    </source>
</reference>
<feature type="non-terminal residue" evidence="1">
    <location>
        <position position="1"/>
    </location>
</feature>
<protein>
    <submittedName>
        <fullName evidence="1">Uncharacterized protein</fullName>
    </submittedName>
</protein>
<dbReference type="EMBL" id="LEKV01003581">
    <property type="protein sequence ID" value="KVH99371.1"/>
    <property type="molecule type" value="Genomic_DNA"/>
</dbReference>
<gene>
    <name evidence="1" type="ORF">Ccrd_022398</name>
</gene>
<organism evidence="1 2">
    <name type="scientific">Cynara cardunculus var. scolymus</name>
    <name type="common">Globe artichoke</name>
    <name type="synonym">Cynara scolymus</name>
    <dbReference type="NCBI Taxonomy" id="59895"/>
    <lineage>
        <taxon>Eukaryota</taxon>
        <taxon>Viridiplantae</taxon>
        <taxon>Streptophyta</taxon>
        <taxon>Embryophyta</taxon>
        <taxon>Tracheophyta</taxon>
        <taxon>Spermatophyta</taxon>
        <taxon>Magnoliopsida</taxon>
        <taxon>eudicotyledons</taxon>
        <taxon>Gunneridae</taxon>
        <taxon>Pentapetalae</taxon>
        <taxon>asterids</taxon>
        <taxon>campanulids</taxon>
        <taxon>Asterales</taxon>
        <taxon>Asteraceae</taxon>
        <taxon>Carduoideae</taxon>
        <taxon>Cardueae</taxon>
        <taxon>Carduinae</taxon>
        <taxon>Cynara</taxon>
    </lineage>
</organism>
<keyword evidence="2" id="KW-1185">Reference proteome</keyword>
<sequence>MGELVVTNPSKQVKESHRVFKFNKVFSPAATQDMGNIKTFKITM</sequence>
<evidence type="ECO:0000313" key="2">
    <source>
        <dbReference type="Proteomes" id="UP000243975"/>
    </source>
</evidence>